<keyword evidence="1" id="KW-0472">Membrane</keyword>
<dbReference type="WBParaSite" id="nRc.2.0.1.t34862-RA">
    <property type="protein sequence ID" value="nRc.2.0.1.t34862-RA"/>
    <property type="gene ID" value="nRc.2.0.1.g34862"/>
</dbReference>
<evidence type="ECO:0000256" key="1">
    <source>
        <dbReference type="SAM" id="Phobius"/>
    </source>
</evidence>
<name>A0A915K803_ROMCU</name>
<feature type="transmembrane region" description="Helical" evidence="1">
    <location>
        <begin position="68"/>
        <end position="90"/>
    </location>
</feature>
<evidence type="ECO:0000313" key="2">
    <source>
        <dbReference type="Proteomes" id="UP000887565"/>
    </source>
</evidence>
<feature type="transmembrane region" description="Helical" evidence="1">
    <location>
        <begin position="96"/>
        <end position="123"/>
    </location>
</feature>
<keyword evidence="2" id="KW-1185">Reference proteome</keyword>
<evidence type="ECO:0000313" key="3">
    <source>
        <dbReference type="WBParaSite" id="nRc.2.0.1.t34862-RA"/>
    </source>
</evidence>
<protein>
    <submittedName>
        <fullName evidence="3">Uncharacterized protein</fullName>
    </submittedName>
</protein>
<proteinExistence type="predicted"/>
<keyword evidence="1" id="KW-1133">Transmembrane helix</keyword>
<sequence length="187" mass="21443">MVEDQSLVLCHVNMLNILVVTFKFDFAIKCIPELESLSVFLVTYSQVFTAFDKVVHVKSYFVEPFSPAISMSMVFIMGLIAVILHIIFVYVEQTPINIFIVALTKSIINFWMPLCLTSIFYGVMANRICKSIKGLGNIMDLLEILSSDSENDDNNIQTWPDFHIYNDERLKHGEMFKNCYILFCGRG</sequence>
<organism evidence="2 3">
    <name type="scientific">Romanomermis culicivorax</name>
    <name type="common">Nematode worm</name>
    <dbReference type="NCBI Taxonomy" id="13658"/>
    <lineage>
        <taxon>Eukaryota</taxon>
        <taxon>Metazoa</taxon>
        <taxon>Ecdysozoa</taxon>
        <taxon>Nematoda</taxon>
        <taxon>Enoplea</taxon>
        <taxon>Dorylaimia</taxon>
        <taxon>Mermithida</taxon>
        <taxon>Mermithoidea</taxon>
        <taxon>Mermithidae</taxon>
        <taxon>Romanomermis</taxon>
    </lineage>
</organism>
<keyword evidence="1" id="KW-0812">Transmembrane</keyword>
<dbReference type="AlphaFoldDB" id="A0A915K803"/>
<accession>A0A915K803</accession>
<reference evidence="3" key="1">
    <citation type="submission" date="2022-11" db="UniProtKB">
        <authorList>
            <consortium name="WormBaseParasite"/>
        </authorList>
    </citation>
    <scope>IDENTIFICATION</scope>
</reference>
<dbReference type="Proteomes" id="UP000887565">
    <property type="component" value="Unplaced"/>
</dbReference>